<dbReference type="InterPro" id="IPR029164">
    <property type="entry name" value="PIG-Y"/>
</dbReference>
<feature type="region of interest" description="Disordered" evidence="1">
    <location>
        <begin position="65"/>
        <end position="98"/>
    </location>
</feature>
<dbReference type="EMBL" id="FQNC01000011">
    <property type="protein sequence ID" value="SGY12408.1"/>
    <property type="molecule type" value="Genomic_DNA"/>
</dbReference>
<keyword evidence="2" id="KW-1133">Transmembrane helix</keyword>
<gene>
    <name evidence="3" type="primary">BQ5605_C011g06498</name>
    <name evidence="3" type="ORF">BQ5605_C011G06498</name>
</gene>
<keyword evidence="2" id="KW-0472">Membrane</keyword>
<feature type="compositionally biased region" description="Low complexity" evidence="1">
    <location>
        <begin position="18"/>
        <end position="39"/>
    </location>
</feature>
<name>A0A2X0NS23_9BASI</name>
<accession>A0A2X0NS23</accession>
<dbReference type="AlphaFoldDB" id="A0A2X0NS23"/>
<sequence length="183" mass="20700">MATKNKSRSRVASITNNASSIQLPPLPSSLSAPGPASTPRIEHEPPPFSLEQLASLLDQEQDDRHLRPHIMRSSSSNSGLRYDYAESSGEDDEDDEDDELTTVEVVNYEMMYWGYGLVITCTTCFILGTWSMFIAPFVGPYNNKILDAMANDTHYKYLFVFLVPVTLYTVIINWWGLKIFRHA</sequence>
<keyword evidence="4" id="KW-1185">Reference proteome</keyword>
<feature type="transmembrane region" description="Helical" evidence="2">
    <location>
        <begin position="112"/>
        <end position="137"/>
    </location>
</feature>
<proteinExistence type="predicted"/>
<dbReference type="Proteomes" id="UP000249464">
    <property type="component" value="Unassembled WGS sequence"/>
</dbReference>
<dbReference type="PANTHER" id="PTHR36485:SF1">
    <property type="entry name" value="TRANSMEMBRANE PROTEIN"/>
    <property type="match status" value="1"/>
</dbReference>
<protein>
    <submittedName>
        <fullName evidence="3">BQ5605_C011g06498 protein</fullName>
    </submittedName>
</protein>
<keyword evidence="2" id="KW-0812">Transmembrane</keyword>
<feature type="region of interest" description="Disordered" evidence="1">
    <location>
        <begin position="1"/>
        <end position="50"/>
    </location>
</feature>
<evidence type="ECO:0000313" key="4">
    <source>
        <dbReference type="Proteomes" id="UP000249464"/>
    </source>
</evidence>
<feature type="compositionally biased region" description="Acidic residues" evidence="1">
    <location>
        <begin position="88"/>
        <end position="98"/>
    </location>
</feature>
<reference evidence="3 4" key="1">
    <citation type="submission" date="2016-11" db="EMBL/GenBank/DDBJ databases">
        <authorList>
            <person name="Jaros S."/>
            <person name="Januszkiewicz K."/>
            <person name="Wedrychowicz H."/>
        </authorList>
    </citation>
    <scope>NUCLEOTIDE SEQUENCE [LARGE SCALE GENOMIC DNA]</scope>
</reference>
<organism evidence="3 4">
    <name type="scientific">Microbotryum silenes-dioicae</name>
    <dbReference type="NCBI Taxonomy" id="796604"/>
    <lineage>
        <taxon>Eukaryota</taxon>
        <taxon>Fungi</taxon>
        <taxon>Dikarya</taxon>
        <taxon>Basidiomycota</taxon>
        <taxon>Pucciniomycotina</taxon>
        <taxon>Microbotryomycetes</taxon>
        <taxon>Microbotryales</taxon>
        <taxon>Microbotryaceae</taxon>
        <taxon>Microbotryum</taxon>
    </lineage>
</organism>
<dbReference type="Pfam" id="PF15159">
    <property type="entry name" value="PIG-Y"/>
    <property type="match status" value="1"/>
</dbReference>
<feature type="transmembrane region" description="Helical" evidence="2">
    <location>
        <begin position="157"/>
        <end position="177"/>
    </location>
</feature>
<evidence type="ECO:0000313" key="3">
    <source>
        <dbReference type="EMBL" id="SGY12408.1"/>
    </source>
</evidence>
<evidence type="ECO:0000256" key="1">
    <source>
        <dbReference type="SAM" id="MobiDB-lite"/>
    </source>
</evidence>
<evidence type="ECO:0000256" key="2">
    <source>
        <dbReference type="SAM" id="Phobius"/>
    </source>
</evidence>
<dbReference type="PANTHER" id="PTHR36485">
    <property type="entry name" value="OS01G0939000 PROTEIN"/>
    <property type="match status" value="1"/>
</dbReference>